<evidence type="ECO:0000313" key="2">
    <source>
        <dbReference type="Proteomes" id="UP001215598"/>
    </source>
</evidence>
<name>A0AAD7I0Y5_9AGAR</name>
<organism evidence="1 2">
    <name type="scientific">Mycena metata</name>
    <dbReference type="NCBI Taxonomy" id="1033252"/>
    <lineage>
        <taxon>Eukaryota</taxon>
        <taxon>Fungi</taxon>
        <taxon>Dikarya</taxon>
        <taxon>Basidiomycota</taxon>
        <taxon>Agaricomycotina</taxon>
        <taxon>Agaricomycetes</taxon>
        <taxon>Agaricomycetidae</taxon>
        <taxon>Agaricales</taxon>
        <taxon>Marasmiineae</taxon>
        <taxon>Mycenaceae</taxon>
        <taxon>Mycena</taxon>
    </lineage>
</organism>
<protein>
    <submittedName>
        <fullName evidence="1">Uncharacterized protein</fullName>
    </submittedName>
</protein>
<comment type="caution">
    <text evidence="1">The sequence shown here is derived from an EMBL/GenBank/DDBJ whole genome shotgun (WGS) entry which is preliminary data.</text>
</comment>
<dbReference type="EMBL" id="JARKIB010000150">
    <property type="protein sequence ID" value="KAJ7731729.1"/>
    <property type="molecule type" value="Genomic_DNA"/>
</dbReference>
<reference evidence="1" key="1">
    <citation type="submission" date="2023-03" db="EMBL/GenBank/DDBJ databases">
        <title>Massive genome expansion in bonnet fungi (Mycena s.s.) driven by repeated elements and novel gene families across ecological guilds.</title>
        <authorList>
            <consortium name="Lawrence Berkeley National Laboratory"/>
            <person name="Harder C.B."/>
            <person name="Miyauchi S."/>
            <person name="Viragh M."/>
            <person name="Kuo A."/>
            <person name="Thoen E."/>
            <person name="Andreopoulos B."/>
            <person name="Lu D."/>
            <person name="Skrede I."/>
            <person name="Drula E."/>
            <person name="Henrissat B."/>
            <person name="Morin E."/>
            <person name="Kohler A."/>
            <person name="Barry K."/>
            <person name="LaButti K."/>
            <person name="Morin E."/>
            <person name="Salamov A."/>
            <person name="Lipzen A."/>
            <person name="Mereny Z."/>
            <person name="Hegedus B."/>
            <person name="Baldrian P."/>
            <person name="Stursova M."/>
            <person name="Weitz H."/>
            <person name="Taylor A."/>
            <person name="Grigoriev I.V."/>
            <person name="Nagy L.G."/>
            <person name="Martin F."/>
            <person name="Kauserud H."/>
        </authorList>
    </citation>
    <scope>NUCLEOTIDE SEQUENCE</scope>
    <source>
        <strain evidence="1">CBHHK182m</strain>
    </source>
</reference>
<evidence type="ECO:0000313" key="1">
    <source>
        <dbReference type="EMBL" id="KAJ7731729.1"/>
    </source>
</evidence>
<dbReference type="AlphaFoldDB" id="A0AAD7I0Y5"/>
<keyword evidence="2" id="KW-1185">Reference proteome</keyword>
<gene>
    <name evidence="1" type="ORF">B0H16DRAFT_1257236</name>
</gene>
<proteinExistence type="predicted"/>
<dbReference type="Proteomes" id="UP001215598">
    <property type="component" value="Unassembled WGS sequence"/>
</dbReference>
<feature type="non-terminal residue" evidence="1">
    <location>
        <position position="1"/>
    </location>
</feature>
<feature type="non-terminal residue" evidence="1">
    <location>
        <position position="212"/>
    </location>
</feature>
<sequence>NHGPGLHISLPTLGDTPRDQVVHTFKAKSTYCLQTVQLACGFPVGWGKCYRSESTPQVLAILTRIWANFPSFRPSFIAYGDAGDLLRHIVTQNPNDPWLTATRFIVDAWHYIGHRATDVLCRLWCNPAPLNGSQPDLILVEQDAIGVSHQTRAFNTETAEQLNSWLNGFESQLRQMSDVNYDFYVHVLMMIYAEKVEKKVVEKKLGLSEEFW</sequence>
<accession>A0AAD7I0Y5</accession>